<evidence type="ECO:0000313" key="1">
    <source>
        <dbReference type="EMBL" id="PAV88144.1"/>
    </source>
</evidence>
<protein>
    <recommendedName>
        <fullName evidence="3">Condensin complex subunit 1 C-terminal domain-containing protein</fullName>
    </recommendedName>
</protein>
<proteinExistence type="predicted"/>
<name>A0A2A2LPK2_9BILA</name>
<keyword evidence="2" id="KW-1185">Reference proteome</keyword>
<dbReference type="EMBL" id="LIAE01006533">
    <property type="protein sequence ID" value="PAV88144.1"/>
    <property type="molecule type" value="Genomic_DNA"/>
</dbReference>
<reference evidence="1 2" key="1">
    <citation type="journal article" date="2017" name="Curr. Biol.">
        <title>Genome architecture and evolution of a unichromosomal asexual nematode.</title>
        <authorList>
            <person name="Fradin H."/>
            <person name="Zegar C."/>
            <person name="Gutwein M."/>
            <person name="Lucas J."/>
            <person name="Kovtun M."/>
            <person name="Corcoran D."/>
            <person name="Baugh L.R."/>
            <person name="Kiontke K."/>
            <person name="Gunsalus K."/>
            <person name="Fitch D.H."/>
            <person name="Piano F."/>
        </authorList>
    </citation>
    <scope>NUCLEOTIDE SEQUENCE [LARGE SCALE GENOMIC DNA]</scope>
    <source>
        <strain evidence="1">PF1309</strain>
    </source>
</reference>
<dbReference type="AlphaFoldDB" id="A0A2A2LPK2"/>
<organism evidence="1 2">
    <name type="scientific">Diploscapter pachys</name>
    <dbReference type="NCBI Taxonomy" id="2018661"/>
    <lineage>
        <taxon>Eukaryota</taxon>
        <taxon>Metazoa</taxon>
        <taxon>Ecdysozoa</taxon>
        <taxon>Nematoda</taxon>
        <taxon>Chromadorea</taxon>
        <taxon>Rhabditida</taxon>
        <taxon>Rhabditina</taxon>
        <taxon>Rhabditomorpha</taxon>
        <taxon>Rhabditoidea</taxon>
        <taxon>Rhabditidae</taxon>
        <taxon>Diploscapter</taxon>
    </lineage>
</organism>
<dbReference type="InterPro" id="IPR016024">
    <property type="entry name" value="ARM-type_fold"/>
</dbReference>
<accession>A0A2A2LPK2</accession>
<dbReference type="InterPro" id="IPR011989">
    <property type="entry name" value="ARM-like"/>
</dbReference>
<comment type="caution">
    <text evidence="1">The sequence shown here is derived from an EMBL/GenBank/DDBJ whole genome shotgun (WGS) entry which is preliminary data.</text>
</comment>
<dbReference type="SUPFAM" id="SSF48371">
    <property type="entry name" value="ARM repeat"/>
    <property type="match status" value="1"/>
</dbReference>
<sequence length="252" mass="29145">MLLDFIERWASNGSFANKKISPLNSLGAFIQHDNLHGLELKYFGKFVEALQERIVSPSESSHVIIAALKKTFGLEAFEDQQVKMILCGILEKELESPEWEARDNALEILLLLPNYRHLIVDLHKFITDESPYVRATALKLLENMEGRIKLEVCEKILYEENSSEPRLICLRSLLSNFSASEIMAVISICLYNLLEDYDMQIFRELVPILQNMMKAKEFQDGVRKELEQWREVGVSLFEMFLSLLLWKNPECG</sequence>
<gene>
    <name evidence="1" type="ORF">WR25_17755</name>
</gene>
<evidence type="ECO:0008006" key="3">
    <source>
        <dbReference type="Google" id="ProtNLM"/>
    </source>
</evidence>
<dbReference type="Gene3D" id="1.25.10.10">
    <property type="entry name" value="Leucine-rich Repeat Variant"/>
    <property type="match status" value="1"/>
</dbReference>
<evidence type="ECO:0000313" key="2">
    <source>
        <dbReference type="Proteomes" id="UP000218231"/>
    </source>
</evidence>
<dbReference type="Proteomes" id="UP000218231">
    <property type="component" value="Unassembled WGS sequence"/>
</dbReference>